<dbReference type="Gene3D" id="1.20.1260.10">
    <property type="match status" value="1"/>
</dbReference>
<dbReference type="InterPro" id="IPR012347">
    <property type="entry name" value="Ferritin-like"/>
</dbReference>
<evidence type="ECO:0000259" key="2">
    <source>
        <dbReference type="Pfam" id="PF03713"/>
    </source>
</evidence>
<reference evidence="4" key="1">
    <citation type="journal article" date="2019" name="Int. J. Syst. Evol. Microbiol.">
        <title>The Global Catalogue of Microorganisms (GCM) 10K type strain sequencing project: providing services to taxonomists for standard genome sequencing and annotation.</title>
        <authorList>
            <consortium name="The Broad Institute Genomics Platform"/>
            <consortium name="The Broad Institute Genome Sequencing Center for Infectious Disease"/>
            <person name="Wu L."/>
            <person name="Ma J."/>
        </authorList>
    </citation>
    <scope>NUCLEOTIDE SEQUENCE [LARGE SCALE GENOMIC DNA]</scope>
    <source>
        <strain evidence="4">JCM 3106</strain>
    </source>
</reference>
<comment type="caution">
    <text evidence="3">The sequence shown here is derived from an EMBL/GenBank/DDBJ whole genome shotgun (WGS) entry which is preliminary data.</text>
</comment>
<feature type="compositionally biased region" description="Low complexity" evidence="1">
    <location>
        <begin position="35"/>
        <end position="59"/>
    </location>
</feature>
<dbReference type="InterPro" id="IPR005183">
    <property type="entry name" value="DUF305_CopM-like"/>
</dbReference>
<feature type="domain" description="DUF305" evidence="2">
    <location>
        <begin position="101"/>
        <end position="244"/>
    </location>
</feature>
<feature type="region of interest" description="Disordered" evidence="1">
    <location>
        <begin position="28"/>
        <end position="92"/>
    </location>
</feature>
<dbReference type="Proteomes" id="UP001499930">
    <property type="component" value="Unassembled WGS sequence"/>
</dbReference>
<dbReference type="Pfam" id="PF03713">
    <property type="entry name" value="DUF305"/>
    <property type="match status" value="1"/>
</dbReference>
<accession>A0ABP6KEL1</accession>
<sequence>MRSAVPAVVIGVLLLSGCGAHDVQQLRGASGHGAHGASTPATTGAPASGTPGASASGTPGASGHGTHGEHGGHDGTGGGGPSPSPAPPVGTAAGVAFNAPDVMFLQMMVPHNTQVAGLVRLVRGREVRPEVRELAEAIGVTQEREAASMAALLAAWGQPATAEDDEHAAHGGMPGVSEEEIEALTSAPPAEFERRFLDMMIAQQDDASQMAKVEVATGLHSQVTEMARRVDVSRTAQVAQMLALRGR</sequence>
<keyword evidence="4" id="KW-1185">Reference proteome</keyword>
<dbReference type="RefSeq" id="WP_344894669.1">
    <property type="nucleotide sequence ID" value="NZ_BAAAWD010000007.1"/>
</dbReference>
<gene>
    <name evidence="3" type="ORF">GCM10017559_30640</name>
</gene>
<protein>
    <recommendedName>
        <fullName evidence="2">DUF305 domain-containing protein</fullName>
    </recommendedName>
</protein>
<organism evidence="3 4">
    <name type="scientific">Streptosporangium longisporum</name>
    <dbReference type="NCBI Taxonomy" id="46187"/>
    <lineage>
        <taxon>Bacteria</taxon>
        <taxon>Bacillati</taxon>
        <taxon>Actinomycetota</taxon>
        <taxon>Actinomycetes</taxon>
        <taxon>Streptosporangiales</taxon>
        <taxon>Streptosporangiaceae</taxon>
        <taxon>Streptosporangium</taxon>
    </lineage>
</organism>
<evidence type="ECO:0000313" key="3">
    <source>
        <dbReference type="EMBL" id="GAA3006625.1"/>
    </source>
</evidence>
<dbReference type="PROSITE" id="PS51257">
    <property type="entry name" value="PROKAR_LIPOPROTEIN"/>
    <property type="match status" value="1"/>
</dbReference>
<evidence type="ECO:0000256" key="1">
    <source>
        <dbReference type="SAM" id="MobiDB-lite"/>
    </source>
</evidence>
<dbReference type="PANTHER" id="PTHR36933">
    <property type="entry name" value="SLL0788 PROTEIN"/>
    <property type="match status" value="1"/>
</dbReference>
<dbReference type="PANTHER" id="PTHR36933:SF1">
    <property type="entry name" value="SLL0788 PROTEIN"/>
    <property type="match status" value="1"/>
</dbReference>
<proteinExistence type="predicted"/>
<dbReference type="EMBL" id="BAAAWD010000007">
    <property type="protein sequence ID" value="GAA3006625.1"/>
    <property type="molecule type" value="Genomic_DNA"/>
</dbReference>
<evidence type="ECO:0000313" key="4">
    <source>
        <dbReference type="Proteomes" id="UP001499930"/>
    </source>
</evidence>
<name>A0ABP6KEL1_9ACTN</name>